<dbReference type="Pfam" id="PF14902">
    <property type="entry name" value="DUF4494"/>
    <property type="match status" value="1"/>
</dbReference>
<gene>
    <name evidence="1" type="ORF">HMPREF9134_01603</name>
</gene>
<dbReference type="STRING" id="1127696.HMPREF9134_01603"/>
<dbReference type="HOGENOM" id="CLU_107508_0_0_10"/>
<dbReference type="Proteomes" id="UP000010408">
    <property type="component" value="Unassembled WGS sequence"/>
</dbReference>
<evidence type="ECO:0000313" key="2">
    <source>
        <dbReference type="Proteomes" id="UP000010408"/>
    </source>
</evidence>
<dbReference type="InterPro" id="IPR027848">
    <property type="entry name" value="DUF4494"/>
</dbReference>
<dbReference type="PATRIC" id="fig|1127696.3.peg.1446"/>
<proteinExistence type="predicted"/>
<evidence type="ECO:0000313" key="1">
    <source>
        <dbReference type="EMBL" id="EKY00269.1"/>
    </source>
</evidence>
<organism evidence="1 2">
    <name type="scientific">Porphyromonas catoniae F0037</name>
    <dbReference type="NCBI Taxonomy" id="1127696"/>
    <lineage>
        <taxon>Bacteria</taxon>
        <taxon>Pseudomonadati</taxon>
        <taxon>Bacteroidota</taxon>
        <taxon>Bacteroidia</taxon>
        <taxon>Bacteroidales</taxon>
        <taxon>Porphyromonadaceae</taxon>
        <taxon>Porphyromonas</taxon>
    </lineage>
</organism>
<reference evidence="1 2" key="1">
    <citation type="submission" date="2012-05" db="EMBL/GenBank/DDBJ databases">
        <authorList>
            <person name="Weinstock G."/>
            <person name="Sodergren E."/>
            <person name="Lobos E.A."/>
            <person name="Fulton L."/>
            <person name="Fulton R."/>
            <person name="Courtney L."/>
            <person name="Fronick C."/>
            <person name="O'Laughlin M."/>
            <person name="Godfrey J."/>
            <person name="Wilson R.M."/>
            <person name="Miner T."/>
            <person name="Farmer C."/>
            <person name="Delehaunty K."/>
            <person name="Cordes M."/>
            <person name="Minx P."/>
            <person name="Tomlinson C."/>
            <person name="Chen J."/>
            <person name="Wollam A."/>
            <person name="Pepin K.H."/>
            <person name="Bhonagiri V."/>
            <person name="Zhang X."/>
            <person name="Suruliraj S."/>
            <person name="Warren W."/>
            <person name="Mitreva M."/>
            <person name="Mardis E.R."/>
            <person name="Wilson R.K."/>
        </authorList>
    </citation>
    <scope>NUCLEOTIDE SEQUENCE [LARGE SCALE GENOMIC DNA]</scope>
    <source>
        <strain evidence="1 2">F0037</strain>
    </source>
</reference>
<accession>L1N9T5</accession>
<dbReference type="RefSeq" id="WP_005467723.1">
    <property type="nucleotide sequence ID" value="NZ_KB291032.1"/>
</dbReference>
<dbReference type="EMBL" id="AMEQ01000040">
    <property type="protein sequence ID" value="EKY00269.1"/>
    <property type="molecule type" value="Genomic_DNA"/>
</dbReference>
<comment type="caution">
    <text evidence="1">The sequence shown here is derived from an EMBL/GenBank/DDBJ whole genome shotgun (WGS) entry which is preliminary data.</text>
</comment>
<dbReference type="eggNOG" id="ENOG502ZVB7">
    <property type="taxonomic scope" value="Bacteria"/>
</dbReference>
<protein>
    <submittedName>
        <fullName evidence="1">Uncharacterized protein</fullName>
    </submittedName>
</protein>
<sequence length="148" mass="16932">MNYWFECKVSYERQADSMGMKKVSESYLVDALNFTEAERRIIEEVTPLVSMGELEVVNIRRARIAELFLNDIPEDDRYFRAKVNFITIDEKSGSEKKTSATMIVKSDSLPNAVKELTAQLDGQMATYELAAITDTQILDVYQYVAPQK</sequence>
<dbReference type="AlphaFoldDB" id="L1N9T5"/>
<name>L1N9T5_9PORP</name>